<comment type="caution">
    <text evidence="4">The sequence shown here is derived from an EMBL/GenBank/DDBJ whole genome shotgun (WGS) entry which is preliminary data.</text>
</comment>
<proteinExistence type="predicted"/>
<dbReference type="InterPro" id="IPR036271">
    <property type="entry name" value="Tet_transcr_reg_TetR-rel_C_sf"/>
</dbReference>
<dbReference type="Pfam" id="PF00440">
    <property type="entry name" value="TetR_N"/>
    <property type="match status" value="1"/>
</dbReference>
<evidence type="ECO:0000259" key="3">
    <source>
        <dbReference type="PROSITE" id="PS50977"/>
    </source>
</evidence>
<dbReference type="PANTHER" id="PTHR30055:SF220">
    <property type="entry name" value="TETR-FAMILY REGULATORY PROTEIN"/>
    <property type="match status" value="1"/>
</dbReference>
<dbReference type="InterPro" id="IPR050109">
    <property type="entry name" value="HTH-type_TetR-like_transc_reg"/>
</dbReference>
<accession>A0A7X6KVS8</accession>
<evidence type="ECO:0000313" key="5">
    <source>
        <dbReference type="Proteomes" id="UP000581206"/>
    </source>
</evidence>
<dbReference type="SUPFAM" id="SSF48498">
    <property type="entry name" value="Tetracyclin repressor-like, C-terminal domain"/>
    <property type="match status" value="1"/>
</dbReference>
<dbReference type="Gene3D" id="1.10.10.60">
    <property type="entry name" value="Homeodomain-like"/>
    <property type="match status" value="1"/>
</dbReference>
<evidence type="ECO:0000313" key="4">
    <source>
        <dbReference type="EMBL" id="NKY23217.1"/>
    </source>
</evidence>
<dbReference type="EMBL" id="JAAXOX010000005">
    <property type="protein sequence ID" value="NKY23217.1"/>
    <property type="molecule type" value="Genomic_DNA"/>
</dbReference>
<dbReference type="AlphaFoldDB" id="A0A7X6KVS8"/>
<dbReference type="PANTHER" id="PTHR30055">
    <property type="entry name" value="HTH-TYPE TRANSCRIPTIONAL REGULATOR RUTR"/>
    <property type="match status" value="1"/>
</dbReference>
<reference evidence="4 5" key="1">
    <citation type="submission" date="2020-04" db="EMBL/GenBank/DDBJ databases">
        <title>MicrobeNet Type strains.</title>
        <authorList>
            <person name="Nicholson A.C."/>
        </authorList>
    </citation>
    <scope>NUCLEOTIDE SEQUENCE [LARGE SCALE GENOMIC DNA]</scope>
    <source>
        <strain evidence="4 5">ATCC BAA-788</strain>
    </source>
</reference>
<sequence length="226" mass="24149">MPTRTAVLDHAARLLAASPTGEISTRAVCEAAGITQPVLYRQFGDKDGLLAAVVDHVWEQYLATKRAAPRSADPVDDLRAGWANHVAFARAHPHAYRLLFGTSLGTRPGAMAEAMGLLRGILDRIAAEGRLRLDPDRATTLVMAANSGLCLAMILRPDATPPGSDTALCDLIVGGLVDDATPADPVATAATTLRAHLPADPRFRVAEAALLDDWLTRFQTMPQEER</sequence>
<keyword evidence="5" id="KW-1185">Reference proteome</keyword>
<feature type="DNA-binding region" description="H-T-H motif" evidence="2">
    <location>
        <begin position="24"/>
        <end position="43"/>
    </location>
</feature>
<dbReference type="Proteomes" id="UP000581206">
    <property type="component" value="Unassembled WGS sequence"/>
</dbReference>
<gene>
    <name evidence="4" type="ORF">HGA03_11150</name>
</gene>
<dbReference type="InterPro" id="IPR009057">
    <property type="entry name" value="Homeodomain-like_sf"/>
</dbReference>
<dbReference type="GO" id="GO:0000976">
    <property type="term" value="F:transcription cis-regulatory region binding"/>
    <property type="evidence" value="ECO:0007669"/>
    <property type="project" value="TreeGrafter"/>
</dbReference>
<dbReference type="SUPFAM" id="SSF46689">
    <property type="entry name" value="Homeodomain-like"/>
    <property type="match status" value="1"/>
</dbReference>
<organism evidence="4 5">
    <name type="scientific">Cellulomonas denverensis</name>
    <dbReference type="NCBI Taxonomy" id="264297"/>
    <lineage>
        <taxon>Bacteria</taxon>
        <taxon>Bacillati</taxon>
        <taxon>Actinomycetota</taxon>
        <taxon>Actinomycetes</taxon>
        <taxon>Micrococcales</taxon>
        <taxon>Cellulomonadaceae</taxon>
        <taxon>Cellulomonas</taxon>
    </lineage>
</organism>
<dbReference type="GO" id="GO:0003700">
    <property type="term" value="F:DNA-binding transcription factor activity"/>
    <property type="evidence" value="ECO:0007669"/>
    <property type="project" value="TreeGrafter"/>
</dbReference>
<evidence type="ECO:0000256" key="1">
    <source>
        <dbReference type="ARBA" id="ARBA00023125"/>
    </source>
</evidence>
<dbReference type="RefSeq" id="WP_168630357.1">
    <property type="nucleotide sequence ID" value="NZ_BONL01000018.1"/>
</dbReference>
<feature type="domain" description="HTH tetR-type" evidence="3">
    <location>
        <begin position="1"/>
        <end position="61"/>
    </location>
</feature>
<keyword evidence="1 2" id="KW-0238">DNA-binding</keyword>
<evidence type="ECO:0000256" key="2">
    <source>
        <dbReference type="PROSITE-ProRule" id="PRU00335"/>
    </source>
</evidence>
<dbReference type="InterPro" id="IPR001647">
    <property type="entry name" value="HTH_TetR"/>
</dbReference>
<name>A0A7X6KVS8_9CELL</name>
<protein>
    <submittedName>
        <fullName evidence="4">TetR/AcrR family transcriptional regulator</fullName>
    </submittedName>
</protein>
<dbReference type="PROSITE" id="PS50977">
    <property type="entry name" value="HTH_TETR_2"/>
    <property type="match status" value="1"/>
</dbReference>
<dbReference type="Gene3D" id="1.10.357.10">
    <property type="entry name" value="Tetracycline Repressor, domain 2"/>
    <property type="match status" value="1"/>
</dbReference>